<evidence type="ECO:0000256" key="1">
    <source>
        <dbReference type="SAM" id="MobiDB-lite"/>
    </source>
</evidence>
<gene>
    <name evidence="2" type="ORF">HA254_04930</name>
</gene>
<accession>A0A7J4IWT0</accession>
<dbReference type="EMBL" id="DUGC01000075">
    <property type="protein sequence ID" value="HIH09983.1"/>
    <property type="molecule type" value="Genomic_DNA"/>
</dbReference>
<protein>
    <submittedName>
        <fullName evidence="2">Uncharacterized protein</fullName>
    </submittedName>
</protein>
<comment type="caution">
    <text evidence="2">The sequence shown here is derived from an EMBL/GenBank/DDBJ whole genome shotgun (WGS) entry which is preliminary data.</text>
</comment>
<dbReference type="Proteomes" id="UP000565078">
    <property type="component" value="Unassembled WGS sequence"/>
</dbReference>
<proteinExistence type="predicted"/>
<feature type="region of interest" description="Disordered" evidence="1">
    <location>
        <begin position="52"/>
        <end position="226"/>
    </location>
</feature>
<feature type="compositionally biased region" description="Polar residues" evidence="1">
    <location>
        <begin position="101"/>
        <end position="144"/>
    </location>
</feature>
<feature type="compositionally biased region" description="Polar residues" evidence="1">
    <location>
        <begin position="156"/>
        <end position="171"/>
    </location>
</feature>
<reference evidence="3" key="1">
    <citation type="journal article" date="2020" name="bioRxiv">
        <title>A rank-normalized archaeal taxonomy based on genome phylogeny resolves widespread incomplete and uneven classifications.</title>
        <authorList>
            <person name="Rinke C."/>
            <person name="Chuvochina M."/>
            <person name="Mussig A.J."/>
            <person name="Chaumeil P.-A."/>
            <person name="Waite D.W."/>
            <person name="Whitman W.B."/>
            <person name="Parks D.H."/>
            <person name="Hugenholtz P."/>
        </authorList>
    </citation>
    <scope>NUCLEOTIDE SEQUENCE [LARGE SCALE GENOMIC DNA]</scope>
</reference>
<organism evidence="2 3">
    <name type="scientific">Candidatus Iainarchaeum sp</name>
    <dbReference type="NCBI Taxonomy" id="3101447"/>
    <lineage>
        <taxon>Archaea</taxon>
        <taxon>Candidatus Iainarchaeota</taxon>
        <taxon>Candidatus Iainarchaeia</taxon>
        <taxon>Candidatus Iainarchaeales</taxon>
        <taxon>Candidatus Iainarchaeaceae</taxon>
        <taxon>Candidatus Iainarchaeum</taxon>
    </lineage>
</organism>
<name>A0A7J4IWT0_9ARCH</name>
<sequence length="400" mass="40640">MYRCFSYKLSVLVLALMLANIAFADGVVRALPIDYSGNATVIDVNLAQNTAGTNARQGGSAATSSGSGGIMPTPKSTADIPVPLDNAPETAQISYDEKTKTYTIRVSTARVQPSANTGGMQSEESPDTANGSPQLSQNAGQNATAGPITSAVASPVTPQAGNSAGNPSQGPAQAGQPECADGGPCRNTPAMPAGQVVPGIAMPNSGSQVLKEAPETKGENPYPAAPPQSACIGGNCEGISTITMDISGISIESRPSATNSTAARSALNAILEVDVGKEKITLKKNEGRGTEISSNGVAATTTEKIEISEGKMKVAGSPVSLMPGGAAQKAAQANGNQVVQSISIKAQGPAGAPVYVVEGKRQAKILGIIPVEIGTTTKIDAQTEQVVSVEKPWWSILLTE</sequence>
<dbReference type="AlphaFoldDB" id="A0A7J4IWT0"/>
<evidence type="ECO:0000313" key="2">
    <source>
        <dbReference type="EMBL" id="HIH09983.1"/>
    </source>
</evidence>
<evidence type="ECO:0000313" key="3">
    <source>
        <dbReference type="Proteomes" id="UP000565078"/>
    </source>
</evidence>